<evidence type="ECO:0000256" key="6">
    <source>
        <dbReference type="SAM" id="Phobius"/>
    </source>
</evidence>
<dbReference type="InterPro" id="IPR027417">
    <property type="entry name" value="P-loop_NTPase"/>
</dbReference>
<dbReference type="Proteomes" id="UP000000343">
    <property type="component" value="Plasmid pACIX902"/>
</dbReference>
<gene>
    <name evidence="8" type="ordered locus">AciX9_3955</name>
</gene>
<evidence type="ECO:0000256" key="3">
    <source>
        <dbReference type="ARBA" id="ARBA00022692"/>
    </source>
</evidence>
<keyword evidence="3 6" id="KW-0812">Transmembrane</keyword>
<dbReference type="EMBL" id="CP002482">
    <property type="protein sequence ID" value="ADW71231.1"/>
    <property type="molecule type" value="Genomic_DNA"/>
</dbReference>
<proteinExistence type="predicted"/>
<dbReference type="Pfam" id="PF02706">
    <property type="entry name" value="Wzz"/>
    <property type="match status" value="1"/>
</dbReference>
<evidence type="ECO:0000313" key="8">
    <source>
        <dbReference type="EMBL" id="ADW71231.1"/>
    </source>
</evidence>
<feature type="transmembrane region" description="Helical" evidence="6">
    <location>
        <begin position="23"/>
        <end position="42"/>
    </location>
</feature>
<reference evidence="9" key="1">
    <citation type="submission" date="2011-01" db="EMBL/GenBank/DDBJ databases">
        <title>Complete sequence of plasmid2 of Acidobacterium sp. MP5ACTX9.</title>
        <authorList>
            <consortium name="US DOE Joint Genome Institute"/>
            <person name="Lucas S."/>
            <person name="Copeland A."/>
            <person name="Lapidus A."/>
            <person name="Cheng J.-F."/>
            <person name="Goodwin L."/>
            <person name="Pitluck S."/>
            <person name="Teshima H."/>
            <person name="Detter J.C."/>
            <person name="Han C."/>
            <person name="Tapia R."/>
            <person name="Land M."/>
            <person name="Hauser L."/>
            <person name="Kyrpides N."/>
            <person name="Ivanova N."/>
            <person name="Ovchinnikova G."/>
            <person name="Pagani I."/>
            <person name="Rawat S.R."/>
            <person name="Mannisto M."/>
            <person name="Haggblom M.M."/>
            <person name="Woyke T."/>
        </authorList>
    </citation>
    <scope>NUCLEOTIDE SEQUENCE [LARGE SCALE GENOMIC DNA]</scope>
    <source>
        <strain evidence="9">MP5ACTX9</strain>
        <plasmid evidence="9">Plasmid pACIX902</plasmid>
    </source>
</reference>
<organism evidence="9">
    <name type="scientific">Granulicella tundricola (strain ATCC BAA-1859 / DSM 23138 / MP5ACTX9)</name>
    <dbReference type="NCBI Taxonomy" id="1198114"/>
    <lineage>
        <taxon>Bacteria</taxon>
        <taxon>Pseudomonadati</taxon>
        <taxon>Acidobacteriota</taxon>
        <taxon>Terriglobia</taxon>
        <taxon>Terriglobales</taxon>
        <taxon>Acidobacteriaceae</taxon>
        <taxon>Granulicella</taxon>
    </lineage>
</organism>
<evidence type="ECO:0000259" key="7">
    <source>
        <dbReference type="Pfam" id="PF02706"/>
    </source>
</evidence>
<sequence>MQNDSRLRLRQILMEAVFRRQRLWWTVFVGILVLTVLVIVFLPKRYEATAKLVVANLRTRSTLSAGPVNRIVTTEDVSQTQINSEVDLLKSQAVVRAALGLPNIPVGDPRQLKAEQETVKRIQDHLSIDPVRDSSIIDVRLIDKTPEMSVFHLTSILESYLNQRKVLTQSANAADFFDRQAQLFSGDLANARDALTKFEEGHELVDMDEQKKLQIERVAAIEDQIAAAKSNVANQTSRTRNLLQRLASTPARTETVRRSLTNQYSQERLNTNLVELVNRRDELLHRYPPTDRAVLALDQNIATARSALDEAALHPASDSSTDVNPIWQQVTTSLVTSSAEVSGSSAAQKELERQHGVAEGRLHDLQQSTQAYDVLKRRYQEAQTGYNLYVQKRDEARVGEALDKDQLFDVTLVQRPITSIIPVRPKPLAYAVAGLLMALILASVLALYADSSDLLVYTPQQLDAVTGVRTSGTLAEEINGSEAPENAIEFRRLLTSLRSSLVQGTDGARGKRIAVTSARPGDGGSYVSEHLAHEASAQVKLRVALLDMTRLLEATRSNHAVTVGLQRDETTLCWELAFPGSAVADSSLLILGQFGKQTFWTDLEPALQNADKHFDMIFLDCPSLRDSTLAIYLDGIVDGYVAVVAAAAARKRQIRQMVSFLQQTETPVLGYLLNRRTYPIPHWLYRVL</sequence>
<protein>
    <submittedName>
        <fullName evidence="8">Lipopolysaccharide biosynthesis protein</fullName>
    </submittedName>
</protein>
<dbReference type="KEGG" id="acm:AciX9_3955"/>
<evidence type="ECO:0000256" key="5">
    <source>
        <dbReference type="ARBA" id="ARBA00023136"/>
    </source>
</evidence>
<keyword evidence="8" id="KW-0614">Plasmid</keyword>
<dbReference type="SUPFAM" id="SSF52540">
    <property type="entry name" value="P-loop containing nucleoside triphosphate hydrolases"/>
    <property type="match status" value="1"/>
</dbReference>
<dbReference type="RefSeq" id="WP_013582249.1">
    <property type="nucleotide sequence ID" value="NC_015065.1"/>
</dbReference>
<name>E8X6T1_GRATM</name>
<dbReference type="InterPro" id="IPR050445">
    <property type="entry name" value="Bact_polysacc_biosynth/exp"/>
</dbReference>
<dbReference type="AlphaFoldDB" id="E8X6T1"/>
<dbReference type="PANTHER" id="PTHR32309">
    <property type="entry name" value="TYROSINE-PROTEIN KINASE"/>
    <property type="match status" value="1"/>
</dbReference>
<feature type="domain" description="Polysaccharide chain length determinant N-terminal" evidence="7">
    <location>
        <begin position="13"/>
        <end position="96"/>
    </location>
</feature>
<evidence type="ECO:0000256" key="1">
    <source>
        <dbReference type="ARBA" id="ARBA00004651"/>
    </source>
</evidence>
<dbReference type="GO" id="GO:0005886">
    <property type="term" value="C:plasma membrane"/>
    <property type="evidence" value="ECO:0007669"/>
    <property type="project" value="UniProtKB-SubCell"/>
</dbReference>
<dbReference type="HOGENOM" id="CLU_399961_0_0_0"/>
<dbReference type="InterPro" id="IPR003856">
    <property type="entry name" value="LPS_length_determ_N"/>
</dbReference>
<geneLocation type="plasmid" evidence="8 9">
    <name>pACIX902</name>
</geneLocation>
<keyword evidence="2" id="KW-1003">Cell membrane</keyword>
<dbReference type="PANTHER" id="PTHR32309:SF31">
    <property type="entry name" value="CAPSULAR EXOPOLYSACCHARIDE FAMILY"/>
    <property type="match status" value="1"/>
</dbReference>
<dbReference type="Gene3D" id="3.40.50.300">
    <property type="entry name" value="P-loop containing nucleotide triphosphate hydrolases"/>
    <property type="match status" value="2"/>
</dbReference>
<keyword evidence="4 6" id="KW-1133">Transmembrane helix</keyword>
<evidence type="ECO:0000313" key="9">
    <source>
        <dbReference type="Proteomes" id="UP000000343"/>
    </source>
</evidence>
<comment type="subcellular location">
    <subcellularLocation>
        <location evidence="1">Cell membrane</location>
        <topology evidence="1">Multi-pass membrane protein</topology>
    </subcellularLocation>
</comment>
<feature type="transmembrane region" description="Helical" evidence="6">
    <location>
        <begin position="428"/>
        <end position="449"/>
    </location>
</feature>
<dbReference type="OrthoDB" id="121966at2"/>
<evidence type="ECO:0000256" key="4">
    <source>
        <dbReference type="ARBA" id="ARBA00022989"/>
    </source>
</evidence>
<keyword evidence="5 6" id="KW-0472">Membrane</keyword>
<accession>E8X6T1</accession>
<keyword evidence="9" id="KW-1185">Reference proteome</keyword>
<evidence type="ECO:0000256" key="2">
    <source>
        <dbReference type="ARBA" id="ARBA00022475"/>
    </source>
</evidence>